<proteinExistence type="predicted"/>
<keyword evidence="2" id="KW-1185">Reference proteome</keyword>
<name>A0A8S1PKP9_9CILI</name>
<reference evidence="1" key="1">
    <citation type="submission" date="2021-01" db="EMBL/GenBank/DDBJ databases">
        <authorList>
            <consortium name="Genoscope - CEA"/>
            <person name="William W."/>
        </authorList>
    </citation>
    <scope>NUCLEOTIDE SEQUENCE</scope>
</reference>
<dbReference type="EMBL" id="CAJJDN010000080">
    <property type="protein sequence ID" value="CAD8103722.1"/>
    <property type="molecule type" value="Genomic_DNA"/>
</dbReference>
<dbReference type="AlphaFoldDB" id="A0A8S1PKP9"/>
<evidence type="ECO:0000313" key="1">
    <source>
        <dbReference type="EMBL" id="CAD8103722.1"/>
    </source>
</evidence>
<protein>
    <submittedName>
        <fullName evidence="1">Uncharacterized protein</fullName>
    </submittedName>
</protein>
<accession>A0A8S1PKP9</accession>
<gene>
    <name evidence="1" type="ORF">PSON_ATCC_30995.1.T0800238</name>
</gene>
<dbReference type="Proteomes" id="UP000692954">
    <property type="component" value="Unassembled WGS sequence"/>
</dbReference>
<organism evidence="1 2">
    <name type="scientific">Paramecium sonneborni</name>
    <dbReference type="NCBI Taxonomy" id="65129"/>
    <lineage>
        <taxon>Eukaryota</taxon>
        <taxon>Sar</taxon>
        <taxon>Alveolata</taxon>
        <taxon>Ciliophora</taxon>
        <taxon>Intramacronucleata</taxon>
        <taxon>Oligohymenophorea</taxon>
        <taxon>Peniculida</taxon>
        <taxon>Parameciidae</taxon>
        <taxon>Paramecium</taxon>
    </lineage>
</organism>
<sequence length="139" mass="16877">MSQYRKNDKSLGLNCELLQDKEIYFIPLALSIGKLNKNYLNSEKNNYKSLLGKILRLYLEKRELVKKLVFYQNYLFKMVCLIQDNNQKLKILILNQIEAHNTLYLKINFHQKHYLLQLVNYWLYKQHKIINNFLITFMN</sequence>
<evidence type="ECO:0000313" key="2">
    <source>
        <dbReference type="Proteomes" id="UP000692954"/>
    </source>
</evidence>
<comment type="caution">
    <text evidence="1">The sequence shown here is derived from an EMBL/GenBank/DDBJ whole genome shotgun (WGS) entry which is preliminary data.</text>
</comment>